<name>A0A372LBW8_9BACI</name>
<dbReference type="Pfam" id="PF08478">
    <property type="entry name" value="POTRA_1"/>
    <property type="match status" value="1"/>
</dbReference>
<keyword evidence="11" id="KW-1185">Reference proteome</keyword>
<keyword evidence="5 8" id="KW-1133">Transmembrane helix</keyword>
<keyword evidence="4 8" id="KW-0812">Transmembrane</keyword>
<dbReference type="Pfam" id="PF03799">
    <property type="entry name" value="FtsQ_DivIB_C"/>
    <property type="match status" value="1"/>
</dbReference>
<dbReference type="InterPro" id="IPR034746">
    <property type="entry name" value="POTRA"/>
</dbReference>
<dbReference type="Gene3D" id="3.10.20.310">
    <property type="entry name" value="membrane protein fhac"/>
    <property type="match status" value="1"/>
</dbReference>
<evidence type="ECO:0000256" key="6">
    <source>
        <dbReference type="ARBA" id="ARBA00023136"/>
    </source>
</evidence>
<evidence type="ECO:0000313" key="10">
    <source>
        <dbReference type="EMBL" id="RFU63366.1"/>
    </source>
</evidence>
<keyword evidence="2 8" id="KW-1003">Cell membrane</keyword>
<comment type="caution">
    <text evidence="10">The sequence shown here is derived from an EMBL/GenBank/DDBJ whole genome shotgun (WGS) entry which is preliminary data.</text>
</comment>
<evidence type="ECO:0000256" key="3">
    <source>
        <dbReference type="ARBA" id="ARBA00022618"/>
    </source>
</evidence>
<keyword evidence="3 8" id="KW-0132">Cell division</keyword>
<dbReference type="InterPro" id="IPR050487">
    <property type="entry name" value="FtsQ_DivIB"/>
</dbReference>
<dbReference type="AlphaFoldDB" id="A0A372LBW8"/>
<protein>
    <recommendedName>
        <fullName evidence="8">Cell division protein DivIB</fullName>
    </recommendedName>
</protein>
<comment type="subcellular location">
    <subcellularLocation>
        <location evidence="8">Cell membrane</location>
        <topology evidence="8">Single-pass type II membrane protein</topology>
    </subcellularLocation>
    <subcellularLocation>
        <location evidence="1">Membrane</location>
    </subcellularLocation>
    <text evidence="8">Localizes to the division septum.</text>
</comment>
<evidence type="ECO:0000313" key="11">
    <source>
        <dbReference type="Proteomes" id="UP000262939"/>
    </source>
</evidence>
<dbReference type="PANTHER" id="PTHR37820">
    <property type="entry name" value="CELL DIVISION PROTEIN DIVIB"/>
    <property type="match status" value="1"/>
</dbReference>
<dbReference type="EMBL" id="QVTD01000006">
    <property type="protein sequence ID" value="RFU63366.1"/>
    <property type="molecule type" value="Genomic_DNA"/>
</dbReference>
<evidence type="ECO:0000256" key="7">
    <source>
        <dbReference type="ARBA" id="ARBA00023306"/>
    </source>
</evidence>
<evidence type="ECO:0000256" key="1">
    <source>
        <dbReference type="ARBA" id="ARBA00004370"/>
    </source>
</evidence>
<dbReference type="PANTHER" id="PTHR37820:SF1">
    <property type="entry name" value="CELL DIVISION PROTEIN FTSQ"/>
    <property type="match status" value="1"/>
</dbReference>
<feature type="domain" description="POTRA" evidence="9">
    <location>
        <begin position="50"/>
        <end position="118"/>
    </location>
</feature>
<dbReference type="Proteomes" id="UP000262939">
    <property type="component" value="Unassembled WGS sequence"/>
</dbReference>
<dbReference type="GO" id="GO:0005886">
    <property type="term" value="C:plasma membrane"/>
    <property type="evidence" value="ECO:0007669"/>
    <property type="project" value="UniProtKB-SubCell"/>
</dbReference>
<reference evidence="10 11" key="1">
    <citation type="submission" date="2018-08" db="EMBL/GenBank/DDBJ databases">
        <title>Bacillus chawlae sp. nov., Bacillus glennii sp. nov., and Bacillus saganii sp. nov. Isolated from the Vehicle Assembly Building at Kennedy Space Center where the Viking Spacecraft were Assembled.</title>
        <authorList>
            <person name="Seuylemezian A."/>
            <person name="Vaishampayan P."/>
        </authorList>
    </citation>
    <scope>NUCLEOTIDE SEQUENCE [LARGE SCALE GENOMIC DNA]</scope>
    <source>
        <strain evidence="10 11">V44-8</strain>
    </source>
</reference>
<dbReference type="GO" id="GO:0043093">
    <property type="term" value="P:FtsZ-dependent cytokinesis"/>
    <property type="evidence" value="ECO:0007669"/>
    <property type="project" value="UniProtKB-UniRule"/>
</dbReference>
<proteinExistence type="inferred from homology"/>
<organism evidence="10 11">
    <name type="scientific">Peribacillus glennii</name>
    <dbReference type="NCBI Taxonomy" id="2303991"/>
    <lineage>
        <taxon>Bacteria</taxon>
        <taxon>Bacillati</taxon>
        <taxon>Bacillota</taxon>
        <taxon>Bacilli</taxon>
        <taxon>Bacillales</taxon>
        <taxon>Bacillaceae</taxon>
        <taxon>Peribacillus</taxon>
    </lineage>
</organism>
<comment type="similarity">
    <text evidence="8">Belongs to the FtsQ/DivIB family. DivIB subfamily.</text>
</comment>
<evidence type="ECO:0000259" key="9">
    <source>
        <dbReference type="PROSITE" id="PS51779"/>
    </source>
</evidence>
<accession>A0A372LBW8</accession>
<dbReference type="GO" id="GO:0032153">
    <property type="term" value="C:cell division site"/>
    <property type="evidence" value="ECO:0007669"/>
    <property type="project" value="UniProtKB-UniRule"/>
</dbReference>
<keyword evidence="7 8" id="KW-0131">Cell cycle</keyword>
<dbReference type="HAMAP" id="MF_00912">
    <property type="entry name" value="DivIB"/>
    <property type="match status" value="1"/>
</dbReference>
<dbReference type="InterPro" id="IPR005548">
    <property type="entry name" value="Cell_div_FtsQ/DivIB_C"/>
</dbReference>
<gene>
    <name evidence="8" type="primary">divIB</name>
    <name evidence="10" type="ORF">D0466_11530</name>
</gene>
<comment type="function">
    <text evidence="8">Cell division protein that may be involved in stabilizing or promoting the assembly of the division complex.</text>
</comment>
<dbReference type="Gene3D" id="3.40.50.10960">
    <property type="match status" value="1"/>
</dbReference>
<evidence type="ECO:0000256" key="8">
    <source>
        <dbReference type="HAMAP-Rule" id="MF_00912"/>
    </source>
</evidence>
<evidence type="ECO:0000256" key="2">
    <source>
        <dbReference type="ARBA" id="ARBA00022475"/>
    </source>
</evidence>
<dbReference type="InterPro" id="IPR013685">
    <property type="entry name" value="POTRA_FtsQ_type"/>
</dbReference>
<evidence type="ECO:0000256" key="5">
    <source>
        <dbReference type="ARBA" id="ARBA00022989"/>
    </source>
</evidence>
<evidence type="ECO:0000256" key="4">
    <source>
        <dbReference type="ARBA" id="ARBA00022692"/>
    </source>
</evidence>
<keyword evidence="6 8" id="KW-0472">Membrane</keyword>
<dbReference type="InterPro" id="IPR026580">
    <property type="entry name" value="DivIB"/>
</dbReference>
<dbReference type="RefSeq" id="WP_117322734.1">
    <property type="nucleotide sequence ID" value="NZ_QVTD01000006.1"/>
</dbReference>
<feature type="transmembrane region" description="Helical" evidence="8">
    <location>
        <begin position="28"/>
        <end position="46"/>
    </location>
</feature>
<dbReference type="OrthoDB" id="1819027at2"/>
<dbReference type="PROSITE" id="PS51779">
    <property type="entry name" value="POTRA"/>
    <property type="match status" value="1"/>
</dbReference>
<sequence>MEKGKVVSIEDRIPKLKQIRKRKANRRLIALLSIFFVLIASVMYFLSPLSHIRSITVVGNRYISQEEVVRLSRLTNDTSIWKINKKQSIENIKSNPEIKTAEIRAKIPNSVVIKINERNRIAYMAKEGRFLPILENGEILGPIKKGDIPVYAPVLVGFGEGNKLNQLLGELEQLPQEILNSISEIHEASTKTDIYHITMYMNDGFEVSATSRTLSEKLVHYPSIISQLDPDIKGVIDLEVGSYFKAFDKPAPNNQKEGQTRAGDS</sequence>